<organism evidence="2 3">
    <name type="scientific">Tetranychus urticae</name>
    <name type="common">Two-spotted spider mite</name>
    <dbReference type="NCBI Taxonomy" id="32264"/>
    <lineage>
        <taxon>Eukaryota</taxon>
        <taxon>Metazoa</taxon>
        <taxon>Ecdysozoa</taxon>
        <taxon>Arthropoda</taxon>
        <taxon>Chelicerata</taxon>
        <taxon>Arachnida</taxon>
        <taxon>Acari</taxon>
        <taxon>Acariformes</taxon>
        <taxon>Trombidiformes</taxon>
        <taxon>Prostigmata</taxon>
        <taxon>Eleutherengona</taxon>
        <taxon>Raphignathae</taxon>
        <taxon>Tetranychoidea</taxon>
        <taxon>Tetranychidae</taxon>
        <taxon>Tetranychus</taxon>
    </lineage>
</organism>
<dbReference type="AlphaFoldDB" id="T1KEI5"/>
<reference evidence="2" key="2">
    <citation type="submission" date="2015-06" db="UniProtKB">
        <authorList>
            <consortium name="EnsemblMetazoa"/>
        </authorList>
    </citation>
    <scope>IDENTIFICATION</scope>
</reference>
<sequence length="267" mass="30406">MNTNGFNVERSSSSTRQGKTPKSSSSNGQFGKNGVDSNHGSTHWKGKQYMETNDDHHESTANQEVPKGDYLTDAEFQKARDWKGFVDDWERKAKDELADAINENMKIDSGKSENEDEYKGRYDGGHYQSRDHNDEHKNVNNKQIGSIKTGKADSDSKYGNTPTSWDWDKESNGAWTKKSDDGQKHDFGKFEKYHQKFADHEQANQGDELDEVTGQNEDKTENQQYGKKLGGWDKTGKSGDHHFQSGHKKETSHNNKFDANDSWKGWD</sequence>
<evidence type="ECO:0000313" key="3">
    <source>
        <dbReference type="Proteomes" id="UP000015104"/>
    </source>
</evidence>
<feature type="region of interest" description="Disordered" evidence="1">
    <location>
        <begin position="1"/>
        <end position="72"/>
    </location>
</feature>
<keyword evidence="3" id="KW-1185">Reference proteome</keyword>
<accession>T1KEI5</accession>
<feature type="compositionally biased region" description="Basic and acidic residues" evidence="1">
    <location>
        <begin position="230"/>
        <end position="267"/>
    </location>
</feature>
<feature type="compositionally biased region" description="Polar residues" evidence="1">
    <location>
        <begin position="1"/>
        <end position="41"/>
    </location>
</feature>
<dbReference type="HOGENOM" id="CLU_1043239_0_0_1"/>
<name>T1KEI5_TETUR</name>
<dbReference type="Proteomes" id="UP000015104">
    <property type="component" value="Unassembled WGS sequence"/>
</dbReference>
<dbReference type="EnsemblMetazoa" id="tetur09g06725.1">
    <property type="protein sequence ID" value="tetur09g06725.1"/>
    <property type="gene ID" value="tetur09g06725"/>
</dbReference>
<evidence type="ECO:0000313" key="2">
    <source>
        <dbReference type="EnsemblMetazoa" id="tetur09g06725.1"/>
    </source>
</evidence>
<dbReference type="EMBL" id="CAEY01002034">
    <property type="status" value="NOT_ANNOTATED_CDS"/>
    <property type="molecule type" value="Genomic_DNA"/>
</dbReference>
<feature type="region of interest" description="Disordered" evidence="1">
    <location>
        <begin position="98"/>
        <end position="267"/>
    </location>
</feature>
<evidence type="ECO:0000256" key="1">
    <source>
        <dbReference type="SAM" id="MobiDB-lite"/>
    </source>
</evidence>
<reference evidence="3" key="1">
    <citation type="submission" date="2011-08" db="EMBL/GenBank/DDBJ databases">
        <authorList>
            <person name="Rombauts S."/>
        </authorList>
    </citation>
    <scope>NUCLEOTIDE SEQUENCE</scope>
    <source>
        <strain evidence="3">London</strain>
    </source>
</reference>
<proteinExistence type="predicted"/>
<feature type="compositionally biased region" description="Basic and acidic residues" evidence="1">
    <location>
        <begin position="166"/>
        <end position="202"/>
    </location>
</feature>
<protein>
    <submittedName>
        <fullName evidence="2">Uncharacterized protein</fullName>
    </submittedName>
</protein>
<feature type="compositionally biased region" description="Basic and acidic residues" evidence="1">
    <location>
        <begin position="105"/>
        <end position="138"/>
    </location>
</feature>